<keyword evidence="12" id="KW-1185">Reference proteome</keyword>
<dbReference type="InterPro" id="IPR005135">
    <property type="entry name" value="Endo/exonuclease/phosphatase"/>
</dbReference>
<dbReference type="Pfam" id="PF03372">
    <property type="entry name" value="Exo_endo_phos"/>
    <property type="match status" value="1"/>
</dbReference>
<keyword evidence="11" id="KW-0255">Endonuclease</keyword>
<evidence type="ECO:0000256" key="8">
    <source>
        <dbReference type="ARBA" id="ARBA00023204"/>
    </source>
</evidence>
<organism evidence="11 12">
    <name type="scientific">Streptomyces gamaensis</name>
    <dbReference type="NCBI Taxonomy" id="1763542"/>
    <lineage>
        <taxon>Bacteria</taxon>
        <taxon>Bacillati</taxon>
        <taxon>Actinomycetota</taxon>
        <taxon>Actinomycetes</taxon>
        <taxon>Kitasatosporales</taxon>
        <taxon>Streptomycetaceae</taxon>
        <taxon>Streptomyces</taxon>
    </lineage>
</organism>
<dbReference type="EMBL" id="JBHSPB010000040">
    <property type="protein sequence ID" value="MFC5724946.1"/>
    <property type="molecule type" value="Genomic_DNA"/>
</dbReference>
<evidence type="ECO:0000259" key="10">
    <source>
        <dbReference type="Pfam" id="PF03372"/>
    </source>
</evidence>
<comment type="caution">
    <text evidence="11">The sequence shown here is derived from an EMBL/GenBank/DDBJ whole genome shotgun (WGS) entry which is preliminary data.</text>
</comment>
<evidence type="ECO:0000313" key="12">
    <source>
        <dbReference type="Proteomes" id="UP001596083"/>
    </source>
</evidence>
<dbReference type="SUPFAM" id="SSF56219">
    <property type="entry name" value="DNase I-like"/>
    <property type="match status" value="1"/>
</dbReference>
<comment type="cofactor">
    <cofactor evidence="2">
        <name>Mg(2+)</name>
        <dbReference type="ChEBI" id="CHEBI:18420"/>
    </cofactor>
</comment>
<keyword evidence="7" id="KW-0460">Magnesium</keyword>
<keyword evidence="9" id="KW-0732">Signal</keyword>
<keyword evidence="6" id="KW-0378">Hydrolase</keyword>
<evidence type="ECO:0000256" key="4">
    <source>
        <dbReference type="ARBA" id="ARBA00022723"/>
    </source>
</evidence>
<evidence type="ECO:0000256" key="2">
    <source>
        <dbReference type="ARBA" id="ARBA00001946"/>
    </source>
</evidence>
<keyword evidence="4" id="KW-0479">Metal-binding</keyword>
<name>A0ABW0Z8C1_9ACTN</name>
<dbReference type="PANTHER" id="PTHR15822:SF4">
    <property type="entry name" value="TYROSYL-DNA PHOSPHODIESTERASE 2"/>
    <property type="match status" value="1"/>
</dbReference>
<keyword evidence="5" id="KW-0227">DNA damage</keyword>
<accession>A0ABW0Z8C1</accession>
<evidence type="ECO:0000256" key="1">
    <source>
        <dbReference type="ARBA" id="ARBA00001936"/>
    </source>
</evidence>
<protein>
    <submittedName>
        <fullName evidence="11">Endonuclease/exonuclease/phosphatase family protein</fullName>
    </submittedName>
</protein>
<reference evidence="12" key="1">
    <citation type="journal article" date="2019" name="Int. J. Syst. Evol. Microbiol.">
        <title>The Global Catalogue of Microorganisms (GCM) 10K type strain sequencing project: providing services to taxonomists for standard genome sequencing and annotation.</title>
        <authorList>
            <consortium name="The Broad Institute Genomics Platform"/>
            <consortium name="The Broad Institute Genome Sequencing Center for Infectious Disease"/>
            <person name="Wu L."/>
            <person name="Ma J."/>
        </authorList>
    </citation>
    <scope>NUCLEOTIDE SEQUENCE [LARGE SCALE GENOMIC DNA]</scope>
    <source>
        <strain evidence="12">CGMCC 4.7304</strain>
    </source>
</reference>
<evidence type="ECO:0000256" key="6">
    <source>
        <dbReference type="ARBA" id="ARBA00022801"/>
    </source>
</evidence>
<dbReference type="Gene3D" id="3.60.10.10">
    <property type="entry name" value="Endonuclease/exonuclease/phosphatase"/>
    <property type="match status" value="1"/>
</dbReference>
<sequence>MAAVALTTVGLAAPAVAAPAAEGTATYTVWEWNVAGDAMNHNSTTNGMVGAAARSIQNRGADFVALNELCASQYRALVDSLRTAGWPEDSTNFARFEGAYPAGKAACGGEEEGIAIFSKRPLGPADRFTLPDDGQREKRKLLCAPLKDKSHMRFCATHLTFVDAFRKPQGDYVRDRLDDYYAKGDTVVVAGDFNMQPDWGRMDEWYSTAVNTPNNGRNTGRYRELDDNDPVNCPGYGESTVSTADPGDLSPCGTGKKIDFIFVREDRIAGEYSAHALAPSTACGGGLCSDHRVLTGSVTVAVKN</sequence>
<dbReference type="Proteomes" id="UP001596083">
    <property type="component" value="Unassembled WGS sequence"/>
</dbReference>
<evidence type="ECO:0000256" key="5">
    <source>
        <dbReference type="ARBA" id="ARBA00022763"/>
    </source>
</evidence>
<evidence type="ECO:0000256" key="7">
    <source>
        <dbReference type="ARBA" id="ARBA00022842"/>
    </source>
</evidence>
<feature type="domain" description="Endonuclease/exonuclease/phosphatase" evidence="10">
    <location>
        <begin position="32"/>
        <end position="291"/>
    </location>
</feature>
<comment type="cofactor">
    <cofactor evidence="1">
        <name>Mn(2+)</name>
        <dbReference type="ChEBI" id="CHEBI:29035"/>
    </cofactor>
</comment>
<gene>
    <name evidence="11" type="ORF">ACFP1Z_32860</name>
</gene>
<feature type="chain" id="PRO_5045260158" evidence="9">
    <location>
        <begin position="18"/>
        <end position="304"/>
    </location>
</feature>
<dbReference type="PANTHER" id="PTHR15822">
    <property type="entry name" value="TRAF AND TNF RECEPTOR-ASSOCIATED PROTEIN"/>
    <property type="match status" value="1"/>
</dbReference>
<dbReference type="GO" id="GO:0004519">
    <property type="term" value="F:endonuclease activity"/>
    <property type="evidence" value="ECO:0007669"/>
    <property type="project" value="UniProtKB-KW"/>
</dbReference>
<keyword evidence="3" id="KW-0540">Nuclease</keyword>
<keyword evidence="8" id="KW-0234">DNA repair</keyword>
<evidence type="ECO:0000256" key="3">
    <source>
        <dbReference type="ARBA" id="ARBA00022722"/>
    </source>
</evidence>
<dbReference type="InterPro" id="IPR036691">
    <property type="entry name" value="Endo/exonu/phosph_ase_sf"/>
</dbReference>
<evidence type="ECO:0000256" key="9">
    <source>
        <dbReference type="SAM" id="SignalP"/>
    </source>
</evidence>
<proteinExistence type="predicted"/>
<feature type="signal peptide" evidence="9">
    <location>
        <begin position="1"/>
        <end position="17"/>
    </location>
</feature>
<evidence type="ECO:0000313" key="11">
    <source>
        <dbReference type="EMBL" id="MFC5724946.1"/>
    </source>
</evidence>
<dbReference type="RefSeq" id="WP_390321609.1">
    <property type="nucleotide sequence ID" value="NZ_JBHSPB010000040.1"/>
</dbReference>
<dbReference type="InterPro" id="IPR051547">
    <property type="entry name" value="TDP2-like"/>
</dbReference>